<dbReference type="PROSITE" id="PS50110">
    <property type="entry name" value="RESPONSE_REGULATORY"/>
    <property type="match status" value="1"/>
</dbReference>
<dbReference type="EMBL" id="CP047593">
    <property type="protein sequence ID" value="QHI70592.1"/>
    <property type="molecule type" value="Genomic_DNA"/>
</dbReference>
<accession>A0A6P1M983</accession>
<evidence type="ECO:0000313" key="5">
    <source>
        <dbReference type="Proteomes" id="UP000464954"/>
    </source>
</evidence>
<dbReference type="Proteomes" id="UP000464954">
    <property type="component" value="Chromosome"/>
</dbReference>
<gene>
    <name evidence="4" type="ORF">GT409_14465</name>
</gene>
<protein>
    <submittedName>
        <fullName evidence="4">Response regulator</fullName>
    </submittedName>
</protein>
<keyword evidence="1 2" id="KW-0597">Phosphoprotein</keyword>
<dbReference type="AlphaFoldDB" id="A0A6P1M983"/>
<evidence type="ECO:0000256" key="2">
    <source>
        <dbReference type="PROSITE-ProRule" id="PRU00169"/>
    </source>
</evidence>
<name>A0A6P1M983_9BACT</name>
<dbReference type="Pfam" id="PF00072">
    <property type="entry name" value="Response_reg"/>
    <property type="match status" value="1"/>
</dbReference>
<dbReference type="CDD" id="cd00156">
    <property type="entry name" value="REC"/>
    <property type="match status" value="1"/>
</dbReference>
<evidence type="ECO:0000256" key="1">
    <source>
        <dbReference type="ARBA" id="ARBA00022553"/>
    </source>
</evidence>
<sequence length="124" mass="13337">MARILVVDDETGIITILKEMLLKLGYEVLTASGGNEALEKLSIGGVDLVVTDIVMPDIDGLELISNIQSMYPEIKIIAISGGGAQEGPETYLRDAKELGAARCLTKPFMLKELASMVQELLGEE</sequence>
<dbReference type="Gene3D" id="3.40.50.2300">
    <property type="match status" value="1"/>
</dbReference>
<reference evidence="4 5" key="1">
    <citation type="submission" date="2020-01" db="EMBL/GenBank/DDBJ databases">
        <title>Ponticoccus aerotolerans gen. nov., sp. nov., an anaerobic bacterium and proposal of Ponticoccusceae fam. nov., Ponticoccusles ord. nov. and Ponticoccuse classis nov. in the phylum Kiritimatiellaeota.</title>
        <authorList>
            <person name="Zhou L.Y."/>
            <person name="Du Z.J."/>
        </authorList>
    </citation>
    <scope>NUCLEOTIDE SEQUENCE [LARGE SCALE GENOMIC DNA]</scope>
    <source>
        <strain evidence="4 5">S-5007</strain>
    </source>
</reference>
<dbReference type="InterPro" id="IPR001789">
    <property type="entry name" value="Sig_transdc_resp-reg_receiver"/>
</dbReference>
<dbReference type="PANTHER" id="PTHR44591">
    <property type="entry name" value="STRESS RESPONSE REGULATOR PROTEIN 1"/>
    <property type="match status" value="1"/>
</dbReference>
<proteinExistence type="predicted"/>
<feature type="modified residue" description="4-aspartylphosphate" evidence="2">
    <location>
        <position position="52"/>
    </location>
</feature>
<dbReference type="GO" id="GO:0000160">
    <property type="term" value="P:phosphorelay signal transduction system"/>
    <property type="evidence" value="ECO:0007669"/>
    <property type="project" value="InterPro"/>
</dbReference>
<feature type="domain" description="Response regulatory" evidence="3">
    <location>
        <begin position="3"/>
        <end position="121"/>
    </location>
</feature>
<dbReference type="RefSeq" id="WP_160629766.1">
    <property type="nucleotide sequence ID" value="NZ_CP047593.1"/>
</dbReference>
<dbReference type="InterPro" id="IPR050595">
    <property type="entry name" value="Bact_response_regulator"/>
</dbReference>
<dbReference type="SUPFAM" id="SSF52172">
    <property type="entry name" value="CheY-like"/>
    <property type="match status" value="1"/>
</dbReference>
<evidence type="ECO:0000259" key="3">
    <source>
        <dbReference type="PROSITE" id="PS50110"/>
    </source>
</evidence>
<evidence type="ECO:0000313" key="4">
    <source>
        <dbReference type="EMBL" id="QHI70592.1"/>
    </source>
</evidence>
<keyword evidence="5" id="KW-1185">Reference proteome</keyword>
<dbReference type="PANTHER" id="PTHR44591:SF23">
    <property type="entry name" value="CHEY SUBFAMILY"/>
    <property type="match status" value="1"/>
</dbReference>
<organism evidence="4 5">
    <name type="scientific">Tichowtungia aerotolerans</name>
    <dbReference type="NCBI Taxonomy" id="2697043"/>
    <lineage>
        <taxon>Bacteria</taxon>
        <taxon>Pseudomonadati</taxon>
        <taxon>Kiritimatiellota</taxon>
        <taxon>Tichowtungiia</taxon>
        <taxon>Tichowtungiales</taxon>
        <taxon>Tichowtungiaceae</taxon>
        <taxon>Tichowtungia</taxon>
    </lineage>
</organism>
<dbReference type="InterPro" id="IPR011006">
    <property type="entry name" value="CheY-like_superfamily"/>
</dbReference>
<dbReference type="KEGG" id="taer:GT409_14465"/>
<dbReference type="SMART" id="SM00448">
    <property type="entry name" value="REC"/>
    <property type="match status" value="1"/>
</dbReference>